<keyword evidence="3" id="KW-1185">Reference proteome</keyword>
<feature type="compositionally biased region" description="Low complexity" evidence="1">
    <location>
        <begin position="52"/>
        <end position="62"/>
    </location>
</feature>
<accession>A0ABC8LEC1</accession>
<evidence type="ECO:0000256" key="1">
    <source>
        <dbReference type="SAM" id="MobiDB-lite"/>
    </source>
</evidence>
<proteinExistence type="predicted"/>
<protein>
    <submittedName>
        <fullName evidence="2">Uncharacterized protein</fullName>
    </submittedName>
</protein>
<evidence type="ECO:0000313" key="2">
    <source>
        <dbReference type="EMBL" id="CAH8381880.1"/>
    </source>
</evidence>
<evidence type="ECO:0000313" key="3">
    <source>
        <dbReference type="Proteomes" id="UP001642260"/>
    </source>
</evidence>
<name>A0ABC8LEC1_ERUVS</name>
<feature type="region of interest" description="Disordered" evidence="1">
    <location>
        <begin position="45"/>
        <end position="72"/>
    </location>
</feature>
<dbReference type="AlphaFoldDB" id="A0ABC8LEC1"/>
<organism evidence="2 3">
    <name type="scientific">Eruca vesicaria subsp. sativa</name>
    <name type="common">Garden rocket</name>
    <name type="synonym">Eruca sativa</name>
    <dbReference type="NCBI Taxonomy" id="29727"/>
    <lineage>
        <taxon>Eukaryota</taxon>
        <taxon>Viridiplantae</taxon>
        <taxon>Streptophyta</taxon>
        <taxon>Embryophyta</taxon>
        <taxon>Tracheophyta</taxon>
        <taxon>Spermatophyta</taxon>
        <taxon>Magnoliopsida</taxon>
        <taxon>eudicotyledons</taxon>
        <taxon>Gunneridae</taxon>
        <taxon>Pentapetalae</taxon>
        <taxon>rosids</taxon>
        <taxon>malvids</taxon>
        <taxon>Brassicales</taxon>
        <taxon>Brassicaceae</taxon>
        <taxon>Brassiceae</taxon>
        <taxon>Eruca</taxon>
    </lineage>
</organism>
<dbReference type="EMBL" id="CAKOAT010530709">
    <property type="protein sequence ID" value="CAH8381880.1"/>
    <property type="molecule type" value="Genomic_DNA"/>
</dbReference>
<comment type="caution">
    <text evidence="2">The sequence shown here is derived from an EMBL/GenBank/DDBJ whole genome shotgun (WGS) entry which is preliminary data.</text>
</comment>
<sequence>MQDDIAKLLDWGSDSGEISNGRSSAVTDDNLVLDVHQLNSLFPADSRDAETNEQNNNNNNINCSWDSLHGIS</sequence>
<dbReference type="Proteomes" id="UP001642260">
    <property type="component" value="Unassembled WGS sequence"/>
</dbReference>
<gene>
    <name evidence="2" type="ORF">ERUC_LOCUS34363</name>
</gene>
<reference evidence="2 3" key="1">
    <citation type="submission" date="2022-03" db="EMBL/GenBank/DDBJ databases">
        <authorList>
            <person name="Macdonald S."/>
            <person name="Ahmed S."/>
            <person name="Newling K."/>
        </authorList>
    </citation>
    <scope>NUCLEOTIDE SEQUENCE [LARGE SCALE GENOMIC DNA]</scope>
</reference>